<dbReference type="Proteomes" id="UP000037035">
    <property type="component" value="Unassembled WGS sequence"/>
</dbReference>
<dbReference type="OrthoDB" id="2505635at2759"/>
<evidence type="ECO:0000313" key="1">
    <source>
        <dbReference type="EMBL" id="KNZ63564.1"/>
    </source>
</evidence>
<organism evidence="1 2">
    <name type="scientific">Puccinia sorghi</name>
    <dbReference type="NCBI Taxonomy" id="27349"/>
    <lineage>
        <taxon>Eukaryota</taxon>
        <taxon>Fungi</taxon>
        <taxon>Dikarya</taxon>
        <taxon>Basidiomycota</taxon>
        <taxon>Pucciniomycotina</taxon>
        <taxon>Pucciniomycetes</taxon>
        <taxon>Pucciniales</taxon>
        <taxon>Pucciniaceae</taxon>
        <taxon>Puccinia</taxon>
    </lineage>
</organism>
<comment type="caution">
    <text evidence="1">The sequence shown here is derived from an EMBL/GenBank/DDBJ whole genome shotgun (WGS) entry which is preliminary data.</text>
</comment>
<name>A0A0L6VS96_9BASI</name>
<reference evidence="1 2" key="1">
    <citation type="submission" date="2015-08" db="EMBL/GenBank/DDBJ databases">
        <title>Next Generation Sequencing and Analysis of the Genome of Puccinia sorghi L Schw, the Causal Agent of Maize Common Rust.</title>
        <authorList>
            <person name="Rochi L."/>
            <person name="Burguener G."/>
            <person name="Darino M."/>
            <person name="Turjanski A."/>
            <person name="Kreff E."/>
            <person name="Dieguez M.J."/>
            <person name="Sacco F."/>
        </authorList>
    </citation>
    <scope>NUCLEOTIDE SEQUENCE [LARGE SCALE GENOMIC DNA]</scope>
    <source>
        <strain evidence="1 2">RO10H11247</strain>
    </source>
</reference>
<dbReference type="EMBL" id="LAVV01001421">
    <property type="protein sequence ID" value="KNZ63564.1"/>
    <property type="molecule type" value="Genomic_DNA"/>
</dbReference>
<dbReference type="VEuPathDB" id="FungiDB:VP01_1127g2"/>
<accession>A0A0L6VS96</accession>
<gene>
    <name evidence="1" type="ORF">VP01_1127g2</name>
</gene>
<dbReference type="AlphaFoldDB" id="A0A0L6VS96"/>
<proteinExistence type="predicted"/>
<protein>
    <submittedName>
        <fullName evidence="1">Uncharacterized protein</fullName>
    </submittedName>
</protein>
<sequence length="143" mass="16242">MMKLLLPLSKANNITCASKCPTLKKALPIYIVLIKHLKQVQHGLYEQAQLIQPALKIINKIEQYLLDTIQKPCYFCSMIPDPICQREPKYSDTGPVVARITHYFLKRPKCCQIISWQRASLNPSSVEELPFVKGSFQLSGALL</sequence>
<keyword evidence="2" id="KW-1185">Reference proteome</keyword>
<evidence type="ECO:0000313" key="2">
    <source>
        <dbReference type="Proteomes" id="UP000037035"/>
    </source>
</evidence>